<evidence type="ECO:0000256" key="1">
    <source>
        <dbReference type="ARBA" id="ARBA00004123"/>
    </source>
</evidence>
<evidence type="ECO:0000256" key="10">
    <source>
        <dbReference type="SAM" id="MobiDB-lite"/>
    </source>
</evidence>
<evidence type="ECO:0000256" key="9">
    <source>
        <dbReference type="RuleBase" id="RU004549"/>
    </source>
</evidence>
<comment type="function">
    <text evidence="9">Aux/IAA proteins are short-lived transcriptional factors that function as repressors of early auxin response genes at low auxin concentrations.</text>
</comment>
<evidence type="ECO:0000256" key="6">
    <source>
        <dbReference type="ARBA" id="ARBA00023163"/>
    </source>
</evidence>
<sequence>MACNGGDSYTQSCVSTQGSGRNDLYTELWRACAGPLVDVPRVDERVFYFPQGHMEQLEASTNLELNKRIPLCNLSSKILCRVIHIELLADHESDEVYAQITLMPESNQNEPNSLDPCPPEPARPVVHSFCKVLTASDTSTHGGFSVLRKHATECLPPLDMTQATPTQDLVAKDLHGYEWRFKHIFRVTNKFSVGMRFNMSFEGEDSPERRFSGTIIGATDISPHWPNSSWRSLRVQWDEQTSILRPDRVSPWDIEPLTSSAVTGLSQPISKNKRPRQSTPAHDGADLPKPALWDSGLAESHDGKQSSNAAESRKGENNELCHHRETDAISNRTCVSRTQADGTWLSSTQSNSHKHPVNDMAQDYKTVPGCGWSFLSGPSTSHLVKLSDEQILDSTENGRKGETVASCRLFGIDLNHLAKLPTEKASYQPSSVSSDTDGRSSTLSVAQSDPKSDNLEVSVERKSEPLQASLKETQSNQSSSANTRSRTKVHMHGMAVGRAVDLAILEGYDQLIDELEKMFDVRGQLCARDKWEIVYTDDEGDMMLVGDDPWEEFCNMVRRIFICSREQVKKMSSGSKQLTSIEVEGAAIIPDSPAV</sequence>
<name>A0AAV6MF11_9ROSI</name>
<dbReference type="Pfam" id="PF02309">
    <property type="entry name" value="AUX_IAA"/>
    <property type="match status" value="2"/>
</dbReference>
<accession>A0AAV6MF11</accession>
<reference evidence="12 13" key="1">
    <citation type="journal article" date="2021" name="Hortic Res">
        <title>The domestication of Cucurbita argyrosperma as revealed by the genome of its wild relative.</title>
        <authorList>
            <person name="Barrera-Redondo J."/>
            <person name="Sanchez-de la Vega G."/>
            <person name="Aguirre-Liguori J.A."/>
            <person name="Castellanos-Morales G."/>
            <person name="Gutierrez-Guerrero Y.T."/>
            <person name="Aguirre-Dugua X."/>
            <person name="Aguirre-Planter E."/>
            <person name="Tenaillon M.I."/>
            <person name="Lira-Saade R."/>
            <person name="Eguiarte L.E."/>
        </authorList>
    </citation>
    <scope>NUCLEOTIDE SEQUENCE [LARGE SCALE GENOMIC DNA]</scope>
    <source>
        <strain evidence="12">JBR-2021</strain>
    </source>
</reference>
<dbReference type="PANTHER" id="PTHR31384">
    <property type="entry name" value="AUXIN RESPONSE FACTOR 4-RELATED"/>
    <property type="match status" value="1"/>
</dbReference>
<comment type="caution">
    <text evidence="12">The sequence shown here is derived from an EMBL/GenBank/DDBJ whole genome shotgun (WGS) entry which is preliminary data.</text>
</comment>
<feature type="region of interest" description="Disordered" evidence="10">
    <location>
        <begin position="262"/>
        <end position="319"/>
    </location>
</feature>
<keyword evidence="8 9" id="KW-0927">Auxin signaling pathway</keyword>
<dbReference type="FunFam" id="3.10.20.90:FF:000047">
    <property type="entry name" value="Auxin response factor"/>
    <property type="match status" value="1"/>
</dbReference>
<evidence type="ECO:0000256" key="4">
    <source>
        <dbReference type="ARBA" id="ARBA00023015"/>
    </source>
</evidence>
<feature type="compositionally biased region" description="Low complexity" evidence="10">
    <location>
        <begin position="430"/>
        <end position="442"/>
    </location>
</feature>
<dbReference type="GO" id="GO:0009734">
    <property type="term" value="P:auxin-activated signaling pathway"/>
    <property type="evidence" value="ECO:0007669"/>
    <property type="project" value="UniProtKB-UniRule"/>
</dbReference>
<dbReference type="InterPro" id="IPR033389">
    <property type="entry name" value="AUX/IAA_dom"/>
</dbReference>
<dbReference type="PANTHER" id="PTHR31384:SF1">
    <property type="entry name" value="AUXIN RESPONSE FACTOR 9"/>
    <property type="match status" value="1"/>
</dbReference>
<dbReference type="EMBL" id="JAGKQH010000015">
    <property type="protein sequence ID" value="KAG6579566.1"/>
    <property type="molecule type" value="Genomic_DNA"/>
</dbReference>
<organism evidence="12 13">
    <name type="scientific">Cucurbita argyrosperma subsp. sororia</name>
    <dbReference type="NCBI Taxonomy" id="37648"/>
    <lineage>
        <taxon>Eukaryota</taxon>
        <taxon>Viridiplantae</taxon>
        <taxon>Streptophyta</taxon>
        <taxon>Embryophyta</taxon>
        <taxon>Tracheophyta</taxon>
        <taxon>Spermatophyta</taxon>
        <taxon>Magnoliopsida</taxon>
        <taxon>eudicotyledons</taxon>
        <taxon>Gunneridae</taxon>
        <taxon>Pentapetalae</taxon>
        <taxon>rosids</taxon>
        <taxon>fabids</taxon>
        <taxon>Cucurbitales</taxon>
        <taxon>Cucurbitaceae</taxon>
        <taxon>Cucurbiteae</taxon>
        <taxon>Cucurbita</taxon>
    </lineage>
</organism>
<proteinExistence type="inferred from homology"/>
<keyword evidence="5" id="KW-0238">DNA-binding</keyword>
<dbReference type="InterPro" id="IPR010525">
    <property type="entry name" value="ARF_dom"/>
</dbReference>
<feature type="compositionally biased region" description="Basic and acidic residues" evidence="10">
    <location>
        <begin position="450"/>
        <end position="464"/>
    </location>
</feature>
<dbReference type="Pfam" id="PF06507">
    <property type="entry name" value="ARF_AD"/>
    <property type="match status" value="1"/>
</dbReference>
<evidence type="ECO:0000256" key="7">
    <source>
        <dbReference type="ARBA" id="ARBA00023242"/>
    </source>
</evidence>
<evidence type="ECO:0000256" key="2">
    <source>
        <dbReference type="ARBA" id="ARBA00007853"/>
    </source>
</evidence>
<feature type="compositionally biased region" description="Polar residues" evidence="10">
    <location>
        <begin position="470"/>
        <end position="484"/>
    </location>
</feature>
<dbReference type="PROSITE" id="PS51745">
    <property type="entry name" value="PB1"/>
    <property type="match status" value="1"/>
</dbReference>
<dbReference type="GO" id="GO:0006355">
    <property type="term" value="P:regulation of DNA-templated transcription"/>
    <property type="evidence" value="ECO:0007669"/>
    <property type="project" value="InterPro"/>
</dbReference>
<keyword evidence="13" id="KW-1185">Reference proteome</keyword>
<dbReference type="AlphaFoldDB" id="A0AAV6MF11"/>
<evidence type="ECO:0000256" key="5">
    <source>
        <dbReference type="ARBA" id="ARBA00023125"/>
    </source>
</evidence>
<feature type="region of interest" description="Disordered" evidence="10">
    <location>
        <begin position="424"/>
        <end position="490"/>
    </location>
</feature>
<comment type="similarity">
    <text evidence="2">Belongs to the ARF family.</text>
</comment>
<dbReference type="InterPro" id="IPR053793">
    <property type="entry name" value="PB1-like"/>
</dbReference>
<keyword evidence="4 9" id="KW-0805">Transcription regulation</keyword>
<comment type="subcellular location">
    <subcellularLocation>
        <location evidence="1 9">Nucleus</location>
    </subcellularLocation>
</comment>
<gene>
    <name evidence="12" type="primary">ARF9</name>
    <name evidence="12" type="ORF">SDJN03_24014</name>
</gene>
<comment type="subunit">
    <text evidence="3 9">Homodimers and heterodimers.</text>
</comment>
<evidence type="ECO:0000313" key="13">
    <source>
        <dbReference type="Proteomes" id="UP000685013"/>
    </source>
</evidence>
<evidence type="ECO:0000256" key="3">
    <source>
        <dbReference type="ARBA" id="ARBA00011726"/>
    </source>
</evidence>
<dbReference type="FunFam" id="2.30.30.1040:FF:000001">
    <property type="entry name" value="Auxin response factor"/>
    <property type="match status" value="1"/>
</dbReference>
<dbReference type="GO" id="GO:0005634">
    <property type="term" value="C:nucleus"/>
    <property type="evidence" value="ECO:0007669"/>
    <property type="project" value="UniProtKB-SubCell"/>
</dbReference>
<feature type="non-terminal residue" evidence="12">
    <location>
        <position position="1"/>
    </location>
</feature>
<dbReference type="InterPro" id="IPR044835">
    <property type="entry name" value="ARF_plant"/>
</dbReference>
<evidence type="ECO:0000256" key="8">
    <source>
        <dbReference type="ARBA" id="ARBA00023294"/>
    </source>
</evidence>
<evidence type="ECO:0000259" key="11">
    <source>
        <dbReference type="PROSITE" id="PS51745"/>
    </source>
</evidence>
<keyword evidence="7 9" id="KW-0539">Nucleus</keyword>
<keyword evidence="9" id="KW-0678">Repressor</keyword>
<dbReference type="GO" id="GO:0003677">
    <property type="term" value="F:DNA binding"/>
    <property type="evidence" value="ECO:0007669"/>
    <property type="project" value="UniProtKB-KW"/>
</dbReference>
<evidence type="ECO:0000313" key="12">
    <source>
        <dbReference type="EMBL" id="KAG6579566.1"/>
    </source>
</evidence>
<feature type="domain" description="PB1" evidence="11">
    <location>
        <begin position="484"/>
        <end position="565"/>
    </location>
</feature>
<protein>
    <recommendedName>
        <fullName evidence="9">Auxin-responsive protein</fullName>
    </recommendedName>
</protein>
<keyword evidence="6 9" id="KW-0804">Transcription</keyword>
<comment type="similarity">
    <text evidence="9">Belongs to the Aux/IAA family.</text>
</comment>
<dbReference type="Proteomes" id="UP000685013">
    <property type="component" value="Chromosome 15"/>
</dbReference>